<keyword evidence="4" id="KW-1185">Reference proteome</keyword>
<dbReference type="Proteomes" id="UP000655759">
    <property type="component" value="Unassembled WGS sequence"/>
</dbReference>
<evidence type="ECO:0000313" key="2">
    <source>
        <dbReference type="EMBL" id="CAE6498045.1"/>
    </source>
</evidence>
<reference evidence="3" key="1">
    <citation type="journal article" date="2013" name="PLoS ONE">
        <title>Enrichment and Genome Sequence of the Group I.1a Ammonia-Oxidizing Archaeon ?Ca. Nitrosotenuis uzonensis? Representing a Clade Globally.</title>
        <authorList>
            <person name="Lebedeva E.V."/>
            <person name="Hatzenpichler R."/>
            <person name="Pelletier E."/>
            <person name="Schuster N."/>
            <person name="Hauzmayer S."/>
            <person name="Bulaev A."/>
            <person name="Grigor'eva N.V."/>
            <person name="Galushko A."/>
            <person name="Schmid M."/>
            <person name="Palatinszky M."/>
            <person name="Le Paslier D."/>
            <person name="Daims H."/>
            <person name="Wagner M."/>
        </authorList>
    </citation>
    <scope>NUCLEOTIDE SEQUENCE [LARGE SCALE GENOMIC DNA]</scope>
    <source>
        <strain evidence="3">N4</strain>
    </source>
</reference>
<dbReference type="RefSeq" id="WP_048195871.1">
    <property type="nucleotide sequence ID" value="NZ_CAJNAQ010000005.1"/>
</dbReference>
<feature type="domain" description="Transcription regulator AsnC/Lrp ligand binding" evidence="1">
    <location>
        <begin position="6"/>
        <end position="74"/>
    </location>
</feature>
<organism evidence="3 4">
    <name type="scientific">Candidatus Nitrosotenuis uzonensis</name>
    <dbReference type="NCBI Taxonomy" id="1407055"/>
    <lineage>
        <taxon>Archaea</taxon>
        <taxon>Nitrososphaerota</taxon>
        <taxon>Candidatus Nitrosotenuis</taxon>
    </lineage>
</organism>
<dbReference type="Pfam" id="PF01037">
    <property type="entry name" value="AsnC_trans_reg"/>
    <property type="match status" value="1"/>
</dbReference>
<dbReference type="EMBL" id="CBTY010000008">
    <property type="protein sequence ID" value="CDI05784.1"/>
    <property type="molecule type" value="Genomic_DNA"/>
</dbReference>
<dbReference type="EMBL" id="CAJNAQ010000005">
    <property type="protein sequence ID" value="CAE6498045.1"/>
    <property type="molecule type" value="Genomic_DNA"/>
</dbReference>
<evidence type="ECO:0000259" key="1">
    <source>
        <dbReference type="Pfam" id="PF01037"/>
    </source>
</evidence>
<comment type="caution">
    <text evidence="3">The sequence shown here is derived from an EMBL/GenBank/DDBJ whole genome shotgun (WGS) entry which is preliminary data.</text>
</comment>
<gene>
    <name evidence="3" type="ORF">NITUZ_30476</name>
    <name evidence="2" type="ORF">NUZ5A_50742</name>
</gene>
<proteinExistence type="predicted"/>
<dbReference type="OrthoDB" id="8388at2157"/>
<dbReference type="InterPro" id="IPR011008">
    <property type="entry name" value="Dimeric_a/b-barrel"/>
</dbReference>
<dbReference type="InterPro" id="IPR019887">
    <property type="entry name" value="Tscrpt_reg_AsnC/Lrp_C"/>
</dbReference>
<dbReference type="Proteomes" id="UP000018159">
    <property type="component" value="Unassembled WGS sequence"/>
</dbReference>
<protein>
    <recommendedName>
        <fullName evidence="1">Transcription regulator AsnC/Lrp ligand binding domain-containing protein</fullName>
    </recommendedName>
</protein>
<sequence>MNEAYVLLNVDYKQQKNIIEQAKKAPAVKTVKTVYGIYDILIVLESENMQDIKNTIDVHLHNIDGINNLTSLISVT</sequence>
<name>V6AT74_9ARCH</name>
<evidence type="ECO:0000313" key="4">
    <source>
        <dbReference type="Proteomes" id="UP000018159"/>
    </source>
</evidence>
<dbReference type="Gene3D" id="3.30.70.920">
    <property type="match status" value="1"/>
</dbReference>
<reference evidence="3" key="2">
    <citation type="submission" date="2013-10" db="EMBL/GenBank/DDBJ databases">
        <authorList>
            <person name="Regsiter A."/>
        </authorList>
    </citation>
    <scope>NUCLEOTIDE SEQUENCE</scope>
    <source>
        <strain evidence="3">N4</strain>
    </source>
</reference>
<dbReference type="AlphaFoldDB" id="V6AT74"/>
<dbReference type="SUPFAM" id="SSF54909">
    <property type="entry name" value="Dimeric alpha+beta barrel"/>
    <property type="match status" value="1"/>
</dbReference>
<evidence type="ECO:0000313" key="3">
    <source>
        <dbReference type="EMBL" id="CDI05784.1"/>
    </source>
</evidence>
<accession>V6AT74</accession>
<dbReference type="STRING" id="1407055.NITUZ_30476"/>
<reference evidence="2" key="3">
    <citation type="submission" date="2021-02" db="EMBL/GenBank/DDBJ databases">
        <authorList>
            <person name="Han P."/>
        </authorList>
    </citation>
    <scope>NUCLEOTIDE SEQUENCE</scope>
    <source>
        <strain evidence="2">Candidatus Nitrosotenuis uzonensis 5A</strain>
    </source>
</reference>